<name>A0A2T3Q8L0_PHODM</name>
<dbReference type="EMBL" id="UATL01000006">
    <property type="protein sequence ID" value="SPY45147.1"/>
    <property type="molecule type" value="Genomic_DNA"/>
</dbReference>
<gene>
    <name evidence="1" type="ORF">NCTC11647_03931</name>
</gene>
<accession>A0A2T3Q8L0</accession>
<proteinExistence type="predicted"/>
<dbReference type="AlphaFoldDB" id="A0A2T3Q8L0"/>
<organism evidence="1 2">
    <name type="scientific">Photobacterium damselae</name>
    <dbReference type="NCBI Taxonomy" id="38293"/>
    <lineage>
        <taxon>Bacteria</taxon>
        <taxon>Pseudomonadati</taxon>
        <taxon>Pseudomonadota</taxon>
        <taxon>Gammaproteobacteria</taxon>
        <taxon>Vibrionales</taxon>
        <taxon>Vibrionaceae</taxon>
        <taxon>Photobacterium</taxon>
    </lineage>
</organism>
<reference evidence="1 2" key="1">
    <citation type="submission" date="2018-06" db="EMBL/GenBank/DDBJ databases">
        <authorList>
            <consortium name="Pathogen Informatics"/>
            <person name="Doyle S."/>
        </authorList>
    </citation>
    <scope>NUCLEOTIDE SEQUENCE [LARGE SCALE GENOMIC DNA]</scope>
    <source>
        <strain evidence="1 2">NCTC11647</strain>
    </source>
</reference>
<protein>
    <submittedName>
        <fullName evidence="1">Uncharacterized protein</fullName>
    </submittedName>
</protein>
<evidence type="ECO:0000313" key="2">
    <source>
        <dbReference type="Proteomes" id="UP000251647"/>
    </source>
</evidence>
<dbReference type="RefSeq" id="WP_036766095.1">
    <property type="nucleotide sequence ID" value="NZ_PYOG01000037.1"/>
</dbReference>
<sequence>MSAYNLYPDELRFTPVRVVRCRVAHAPSLKVEVQRLVTEPARFPNLAYANASAMYQQRVRQVMANILKVLLDGFEGHDFEDIYRELCQRYGCRAQRAAVKEHIHRIQTKGYLTPDFYLTRRFDEDFKVEAYYVH</sequence>
<dbReference type="Proteomes" id="UP000251647">
    <property type="component" value="Unassembled WGS sequence"/>
</dbReference>
<evidence type="ECO:0000313" key="1">
    <source>
        <dbReference type="EMBL" id="SPY45147.1"/>
    </source>
</evidence>